<feature type="domain" description="VOC" evidence="1">
    <location>
        <begin position="6"/>
        <end position="127"/>
    </location>
</feature>
<dbReference type="RefSeq" id="WP_217068160.1">
    <property type="nucleotide sequence ID" value="NZ_JAHQCS010000154.1"/>
</dbReference>
<dbReference type="Proteomes" id="UP000784880">
    <property type="component" value="Unassembled WGS sequence"/>
</dbReference>
<dbReference type="InterPro" id="IPR004360">
    <property type="entry name" value="Glyas_Fos-R_dOase_dom"/>
</dbReference>
<evidence type="ECO:0000313" key="2">
    <source>
        <dbReference type="EMBL" id="MBU9713931.1"/>
    </source>
</evidence>
<dbReference type="InterPro" id="IPR037523">
    <property type="entry name" value="VOC_core"/>
</dbReference>
<organism evidence="2 3">
    <name type="scientific">Evansella tamaricis</name>
    <dbReference type="NCBI Taxonomy" id="2069301"/>
    <lineage>
        <taxon>Bacteria</taxon>
        <taxon>Bacillati</taxon>
        <taxon>Bacillota</taxon>
        <taxon>Bacilli</taxon>
        <taxon>Bacillales</taxon>
        <taxon>Bacillaceae</taxon>
        <taxon>Evansella</taxon>
    </lineage>
</organism>
<reference evidence="2 3" key="1">
    <citation type="submission" date="2021-06" db="EMBL/GenBank/DDBJ databases">
        <title>Bacillus sp. RD4P76, an endophyte from a halophyte.</title>
        <authorList>
            <person name="Sun J.-Q."/>
        </authorList>
    </citation>
    <scope>NUCLEOTIDE SEQUENCE [LARGE SCALE GENOMIC DNA]</scope>
    <source>
        <strain evidence="2 3">CGMCC 1.15917</strain>
    </source>
</reference>
<gene>
    <name evidence="2" type="ORF">KS419_19550</name>
</gene>
<name>A0ABS6JJU6_9BACI</name>
<evidence type="ECO:0000313" key="3">
    <source>
        <dbReference type="Proteomes" id="UP000784880"/>
    </source>
</evidence>
<evidence type="ECO:0000259" key="1">
    <source>
        <dbReference type="PROSITE" id="PS51819"/>
    </source>
</evidence>
<proteinExistence type="predicted"/>
<sequence>MSSIQGIFETHVQVTNLEKAKSFYGESLELKQVLELPERRVVFYELNDTQIFGIWEVEKGEWHHSHFAFHVSLPFMTRATSWLKERNIKPLESFGLQPKEPLVHTWLPMVSIYFKDSDGNTLEFGARLPHPPLEKPGVIYWSDWERLHQAQEN</sequence>
<dbReference type="EMBL" id="JAHQCS010000154">
    <property type="protein sequence ID" value="MBU9713931.1"/>
    <property type="molecule type" value="Genomic_DNA"/>
</dbReference>
<keyword evidence="3" id="KW-1185">Reference proteome</keyword>
<comment type="caution">
    <text evidence="2">The sequence shown here is derived from an EMBL/GenBank/DDBJ whole genome shotgun (WGS) entry which is preliminary data.</text>
</comment>
<dbReference type="PROSITE" id="PS51819">
    <property type="entry name" value="VOC"/>
    <property type="match status" value="1"/>
</dbReference>
<dbReference type="Pfam" id="PF00903">
    <property type="entry name" value="Glyoxalase"/>
    <property type="match status" value="1"/>
</dbReference>
<dbReference type="CDD" id="cd06587">
    <property type="entry name" value="VOC"/>
    <property type="match status" value="1"/>
</dbReference>
<accession>A0ABS6JJU6</accession>
<protein>
    <submittedName>
        <fullName evidence="2">VOC family protein</fullName>
    </submittedName>
</protein>